<name>A0AA41QED3_9MICO</name>
<dbReference type="Proteomes" id="UP001165405">
    <property type="component" value="Unassembled WGS sequence"/>
</dbReference>
<organism evidence="1 2">
    <name type="scientific">Antribacter soli</name>
    <dbReference type="NCBI Taxonomy" id="2910976"/>
    <lineage>
        <taxon>Bacteria</taxon>
        <taxon>Bacillati</taxon>
        <taxon>Actinomycetota</taxon>
        <taxon>Actinomycetes</taxon>
        <taxon>Micrococcales</taxon>
        <taxon>Promicromonosporaceae</taxon>
        <taxon>Antribacter</taxon>
    </lineage>
</organism>
<dbReference type="RefSeq" id="WP_236088484.1">
    <property type="nucleotide sequence ID" value="NZ_JAKGSG010000022.1"/>
</dbReference>
<gene>
    <name evidence="1" type="ORF">L1785_06285</name>
</gene>
<evidence type="ECO:0000313" key="1">
    <source>
        <dbReference type="EMBL" id="MCF4120579.1"/>
    </source>
</evidence>
<proteinExistence type="predicted"/>
<reference evidence="1" key="1">
    <citation type="submission" date="2022-01" db="EMBL/GenBank/DDBJ databases">
        <title>Antribacter sp. nov., isolated from Guizhou of China.</title>
        <authorList>
            <person name="Chengliang C."/>
            <person name="Ya Z."/>
        </authorList>
    </citation>
    <scope>NUCLEOTIDE SEQUENCE</scope>
    <source>
        <strain evidence="1">KLBMP 9083</strain>
    </source>
</reference>
<dbReference type="AlphaFoldDB" id="A0AA41QED3"/>
<sequence length="76" mass="8178">MGAGAGAAAGVSRLGGAARAWGALTWYVKGVLGESDYQRYVEHLRRAHPGDPVPTVGDYWRERYAEQDVNPGARCC</sequence>
<protein>
    <submittedName>
        <fullName evidence="1">YbdD/YjiX family protein</fullName>
    </submittedName>
</protein>
<accession>A0AA41QED3</accession>
<dbReference type="EMBL" id="JAKGSG010000022">
    <property type="protein sequence ID" value="MCF4120579.1"/>
    <property type="molecule type" value="Genomic_DNA"/>
</dbReference>
<keyword evidence="2" id="KW-1185">Reference proteome</keyword>
<comment type="caution">
    <text evidence="1">The sequence shown here is derived from an EMBL/GenBank/DDBJ whole genome shotgun (WGS) entry which is preliminary data.</text>
</comment>
<dbReference type="Pfam" id="PF04328">
    <property type="entry name" value="Sel_put"/>
    <property type="match status" value="1"/>
</dbReference>
<evidence type="ECO:0000313" key="2">
    <source>
        <dbReference type="Proteomes" id="UP001165405"/>
    </source>
</evidence>
<dbReference type="InterPro" id="IPR007423">
    <property type="entry name" value="Sel_put"/>
</dbReference>